<evidence type="ECO:0000313" key="3">
    <source>
        <dbReference type="Proteomes" id="UP000177117"/>
    </source>
</evidence>
<dbReference type="AlphaFoldDB" id="A0A1F8ELA3"/>
<evidence type="ECO:0000313" key="2">
    <source>
        <dbReference type="EMBL" id="OGN00819.1"/>
    </source>
</evidence>
<proteinExistence type="predicted"/>
<dbReference type="InterPro" id="IPR029044">
    <property type="entry name" value="Nucleotide-diphossugar_trans"/>
</dbReference>
<gene>
    <name evidence="2" type="ORF">A2650_02940</name>
</gene>
<dbReference type="InterPro" id="IPR001173">
    <property type="entry name" value="Glyco_trans_2-like"/>
</dbReference>
<feature type="domain" description="Glycosyltransferase 2-like" evidence="1">
    <location>
        <begin position="13"/>
        <end position="156"/>
    </location>
</feature>
<name>A0A1F8ELA3_9BACT</name>
<evidence type="ECO:0000259" key="1">
    <source>
        <dbReference type="Pfam" id="PF00535"/>
    </source>
</evidence>
<dbReference type="Pfam" id="PF00535">
    <property type="entry name" value="Glycos_transf_2"/>
    <property type="match status" value="1"/>
</dbReference>
<dbReference type="CDD" id="cd04179">
    <property type="entry name" value="DPM_DPG-synthase_like"/>
    <property type="match status" value="1"/>
</dbReference>
<protein>
    <recommendedName>
        <fullName evidence="1">Glycosyltransferase 2-like domain-containing protein</fullName>
    </recommendedName>
</protein>
<sequence length="244" mass="28545">MIPQNMKNKPELSVVVLCYRSGKTIIPYLGQMEKELKDGGMDNYELVLVGNYLPGSDDKTPDIIRQLALKNPKILPVIMEKRGMLGWDVRTGFKAATGEAIALIDGDGQMPSKDIVRLYRVLKSGEFDLVKTFRKTRMDGPYRRFISSWYNMIFHILFPKVSFRDINSKPKLITRGAYNKMNLSCDGWFIDGEIMLESMHHDLNVAEVPTVFHENEWRGSFVRIWTIFQFLWHMVVYRFKYWFK</sequence>
<reference evidence="2 3" key="1">
    <citation type="journal article" date="2016" name="Nat. Commun.">
        <title>Thousands of microbial genomes shed light on interconnected biogeochemical processes in an aquifer system.</title>
        <authorList>
            <person name="Anantharaman K."/>
            <person name="Brown C.T."/>
            <person name="Hug L.A."/>
            <person name="Sharon I."/>
            <person name="Castelle C.J."/>
            <person name="Probst A.J."/>
            <person name="Thomas B.C."/>
            <person name="Singh A."/>
            <person name="Wilkins M.J."/>
            <person name="Karaoz U."/>
            <person name="Brodie E.L."/>
            <person name="Williams K.H."/>
            <person name="Hubbard S.S."/>
            <person name="Banfield J.F."/>
        </authorList>
    </citation>
    <scope>NUCLEOTIDE SEQUENCE [LARGE SCALE GENOMIC DNA]</scope>
</reference>
<accession>A0A1F8ELA3</accession>
<dbReference type="PANTHER" id="PTHR48090">
    <property type="entry name" value="UNDECAPRENYL-PHOSPHATE 4-DEOXY-4-FORMAMIDO-L-ARABINOSE TRANSFERASE-RELATED"/>
    <property type="match status" value="1"/>
</dbReference>
<dbReference type="EMBL" id="MGJD01000014">
    <property type="protein sequence ID" value="OGN00819.1"/>
    <property type="molecule type" value="Genomic_DNA"/>
</dbReference>
<comment type="caution">
    <text evidence="2">The sequence shown here is derived from an EMBL/GenBank/DDBJ whole genome shotgun (WGS) entry which is preliminary data.</text>
</comment>
<dbReference type="PANTHER" id="PTHR48090:SF7">
    <property type="entry name" value="RFBJ PROTEIN"/>
    <property type="match status" value="1"/>
</dbReference>
<dbReference type="SUPFAM" id="SSF53448">
    <property type="entry name" value="Nucleotide-diphospho-sugar transferases"/>
    <property type="match status" value="1"/>
</dbReference>
<dbReference type="Proteomes" id="UP000177117">
    <property type="component" value="Unassembled WGS sequence"/>
</dbReference>
<dbReference type="InterPro" id="IPR050256">
    <property type="entry name" value="Glycosyltransferase_2"/>
</dbReference>
<dbReference type="Gene3D" id="3.90.550.10">
    <property type="entry name" value="Spore Coat Polysaccharide Biosynthesis Protein SpsA, Chain A"/>
    <property type="match status" value="1"/>
</dbReference>
<organism evidence="2 3">
    <name type="scientific">Candidatus Yanofskybacteria bacterium RIFCSPHIGHO2_01_FULL_41_53</name>
    <dbReference type="NCBI Taxonomy" id="1802663"/>
    <lineage>
        <taxon>Bacteria</taxon>
        <taxon>Candidatus Yanofskyibacteriota</taxon>
    </lineage>
</organism>